<dbReference type="EMBL" id="JAGKHQ010000020">
    <property type="protein sequence ID" value="KAG7479488.1"/>
    <property type="molecule type" value="Genomic_DNA"/>
</dbReference>
<dbReference type="InterPro" id="IPR004244">
    <property type="entry name" value="Transposase_22"/>
</dbReference>
<evidence type="ECO:0000313" key="4">
    <source>
        <dbReference type="Proteomes" id="UP000693946"/>
    </source>
</evidence>
<dbReference type="AlphaFoldDB" id="A0AAV6PWW7"/>
<feature type="coiled-coil region" evidence="1">
    <location>
        <begin position="125"/>
        <end position="152"/>
    </location>
</feature>
<evidence type="ECO:0000313" key="2">
    <source>
        <dbReference type="EMBL" id="KAG7479488.1"/>
    </source>
</evidence>
<organism evidence="2 4">
    <name type="scientific">Solea senegalensis</name>
    <name type="common">Senegalese sole</name>
    <dbReference type="NCBI Taxonomy" id="28829"/>
    <lineage>
        <taxon>Eukaryota</taxon>
        <taxon>Metazoa</taxon>
        <taxon>Chordata</taxon>
        <taxon>Craniata</taxon>
        <taxon>Vertebrata</taxon>
        <taxon>Euteleostomi</taxon>
        <taxon>Actinopterygii</taxon>
        <taxon>Neopterygii</taxon>
        <taxon>Teleostei</taxon>
        <taxon>Neoteleostei</taxon>
        <taxon>Acanthomorphata</taxon>
        <taxon>Carangaria</taxon>
        <taxon>Pleuronectiformes</taxon>
        <taxon>Pleuronectoidei</taxon>
        <taxon>Soleidae</taxon>
        <taxon>Solea</taxon>
    </lineage>
</organism>
<sequence length="312" mass="34583">MSFSKHKKSGTQTPVVTRATTSIASKLSAMAASAAPVNVTSEGANANADAGLPVRGDATDTISMSQLVAELAKQRAGLKNDVSGLIQESLKPLQTTMDALRDTVGSFQTRLAATETIAGENFERLTTAEATIQSLQTQNQTLLDRVDDMENRSRRSNLRIVNIPEGSENGKDPVKFISELLEECMGPDVFTSPPELERAHRSLGSKPKEGKPARPFVVCFLRFQQRETALRWSRNHAVNYQGTTLRFYPDLSPALARKRAAYNGVKHALFQKGVRFRMMYPARLVVTFEAQTFTFESPEDAQEFYNHRVIKE</sequence>
<dbReference type="Proteomes" id="UP000693946">
    <property type="component" value="Linkage Group LG8"/>
</dbReference>
<dbReference type="PANTHER" id="PTHR11505">
    <property type="entry name" value="L1 TRANSPOSABLE ELEMENT-RELATED"/>
    <property type="match status" value="1"/>
</dbReference>
<dbReference type="EMBL" id="JAGKHQ010000002">
    <property type="protein sequence ID" value="KAG7521587.1"/>
    <property type="molecule type" value="Genomic_DNA"/>
</dbReference>
<keyword evidence="4" id="KW-1185">Reference proteome</keyword>
<gene>
    <name evidence="3" type="ORF">JOB18_001826</name>
    <name evidence="2" type="ORF">JOB18_026567</name>
</gene>
<keyword evidence="1" id="KW-0175">Coiled coil</keyword>
<protein>
    <recommendedName>
        <fullName evidence="5">LINE-1 type transposase domain-containing 1</fullName>
    </recommendedName>
</protein>
<proteinExistence type="predicted"/>
<evidence type="ECO:0008006" key="5">
    <source>
        <dbReference type="Google" id="ProtNLM"/>
    </source>
</evidence>
<name>A0AAV6PWW7_SOLSE</name>
<evidence type="ECO:0000256" key="1">
    <source>
        <dbReference type="SAM" id="Coils"/>
    </source>
</evidence>
<reference evidence="2" key="2">
    <citation type="submission" date="2021-03" db="EMBL/GenBank/DDBJ databases">
        <authorList>
            <person name="Guerrero-Cozar I."/>
            <person name="Gomez-Garrido J."/>
            <person name="Berbel C."/>
            <person name="Martinez-Blanch J.F."/>
            <person name="Alioto T."/>
            <person name="Claros M.G."/>
            <person name="Gagnaire P.A."/>
            <person name="Manchado M."/>
        </authorList>
    </citation>
    <scope>NUCLEOTIDE SEQUENCE</scope>
    <source>
        <strain evidence="2">Sse05_10M</strain>
        <tissue evidence="2">Blood</tissue>
    </source>
</reference>
<comment type="caution">
    <text evidence="2">The sequence shown here is derived from an EMBL/GenBank/DDBJ whole genome shotgun (WGS) entry which is preliminary data.</text>
</comment>
<reference evidence="2 4" key="1">
    <citation type="journal article" date="2021" name="Sci. Rep.">
        <title>Chromosome anchoring in Senegalese sole (Solea senegalensis) reveals sex-associated markers and genome rearrangements in flatfish.</title>
        <authorList>
            <person name="Guerrero-Cozar I."/>
            <person name="Gomez-Garrido J."/>
            <person name="Berbel C."/>
            <person name="Martinez-Blanch J.F."/>
            <person name="Alioto T."/>
            <person name="Claros M.G."/>
            <person name="Gagnaire P.A."/>
            <person name="Manchado M."/>
        </authorList>
    </citation>
    <scope>NUCLEOTIDE SEQUENCE [LARGE SCALE GENOMIC DNA]</scope>
    <source>
        <strain evidence="2">Sse05_10M</strain>
    </source>
</reference>
<accession>A0AAV6PWW7</accession>
<evidence type="ECO:0000313" key="3">
    <source>
        <dbReference type="EMBL" id="KAG7521587.1"/>
    </source>
</evidence>
<dbReference type="Proteomes" id="UP000693946">
    <property type="component" value="Linkage Group LG10"/>
</dbReference>